<evidence type="ECO:0008006" key="3">
    <source>
        <dbReference type="Google" id="ProtNLM"/>
    </source>
</evidence>
<reference evidence="1 2" key="1">
    <citation type="submission" date="2023-12" db="EMBL/GenBank/DDBJ databases">
        <title>Genome sequencing and assembly of bacterial species from a model synthetic community.</title>
        <authorList>
            <person name="Hogle S.L."/>
        </authorList>
    </citation>
    <scope>NUCLEOTIDE SEQUENCE [LARGE SCALE GENOMIC DNA]</scope>
    <source>
        <strain evidence="1 2">HAMBI_3031</strain>
    </source>
</reference>
<organism evidence="1 2">
    <name type="scientific">Niabella yanshanensis</name>
    <dbReference type="NCBI Taxonomy" id="577386"/>
    <lineage>
        <taxon>Bacteria</taxon>
        <taxon>Pseudomonadati</taxon>
        <taxon>Bacteroidota</taxon>
        <taxon>Chitinophagia</taxon>
        <taxon>Chitinophagales</taxon>
        <taxon>Chitinophagaceae</taxon>
        <taxon>Niabella</taxon>
    </lineage>
</organism>
<sequence length="123" mass="13929">MKTELKYIELKTGFSDDGPAWIGYVSFSKTGKMLYFNGKAFHGNGHGNCYDVENGELYWITGIKNNGDNRHPVGKGVIHIDEAAIEEYELITGVKIENNKSYKIITVQPTDKECFHQLLNEKL</sequence>
<accession>A0ABZ0W3Z7</accession>
<dbReference type="RefSeq" id="WP_114790414.1">
    <property type="nucleotide sequence ID" value="NZ_CP139960.1"/>
</dbReference>
<proteinExistence type="predicted"/>
<dbReference type="EMBL" id="CP139960">
    <property type="protein sequence ID" value="WQD36806.1"/>
    <property type="molecule type" value="Genomic_DNA"/>
</dbReference>
<keyword evidence="2" id="KW-1185">Reference proteome</keyword>
<evidence type="ECO:0000313" key="2">
    <source>
        <dbReference type="Proteomes" id="UP001325680"/>
    </source>
</evidence>
<gene>
    <name evidence="1" type="ORF">U0035_14130</name>
</gene>
<protein>
    <recommendedName>
        <fullName evidence="3">Mannose-1-phosphate guanylyltransferase</fullName>
    </recommendedName>
</protein>
<evidence type="ECO:0000313" key="1">
    <source>
        <dbReference type="EMBL" id="WQD36806.1"/>
    </source>
</evidence>
<dbReference type="Proteomes" id="UP001325680">
    <property type="component" value="Chromosome"/>
</dbReference>
<name>A0ABZ0W3Z7_9BACT</name>